<accession>A0A8B8KVT0</accession>
<dbReference type="GeneID" id="113859497"/>
<name>A0A8B8KVT0_ABRPR</name>
<proteinExistence type="predicted"/>
<dbReference type="InterPro" id="IPR032567">
    <property type="entry name" value="RTL1-rel"/>
</dbReference>
<gene>
    <name evidence="2" type="primary">LOC113859497</name>
</gene>
<evidence type="ECO:0000313" key="1">
    <source>
        <dbReference type="Proteomes" id="UP000694853"/>
    </source>
</evidence>
<dbReference type="Pfam" id="PF08284">
    <property type="entry name" value="RVP_2"/>
    <property type="match status" value="1"/>
</dbReference>
<dbReference type="Proteomes" id="UP000694853">
    <property type="component" value="Unplaced"/>
</dbReference>
<evidence type="ECO:0000313" key="2">
    <source>
        <dbReference type="RefSeq" id="XP_027348056.1"/>
    </source>
</evidence>
<sequence length="195" mass="21455">MTKAPTATRSRVEGRVFTTSASEAAQATDLVQGTAVVAGLDVILGMNCLTANRVLIDCGQRCLVFPEQQGCVELISTRQVETSLGEGVCCFVLLGVMNAEVEQSLQSIPIVREFPEIFPEDIPRIPPRREVEFSIDLIPGAEPVSVAPYRMAPKELMELKKQIEDLMRKQMIRPSVSPWGAPKCTPQVGRKLFQL</sequence>
<organism evidence="1 2">
    <name type="scientific">Abrus precatorius</name>
    <name type="common">Indian licorice</name>
    <name type="synonym">Glycine abrus</name>
    <dbReference type="NCBI Taxonomy" id="3816"/>
    <lineage>
        <taxon>Eukaryota</taxon>
        <taxon>Viridiplantae</taxon>
        <taxon>Streptophyta</taxon>
        <taxon>Embryophyta</taxon>
        <taxon>Tracheophyta</taxon>
        <taxon>Spermatophyta</taxon>
        <taxon>Magnoliopsida</taxon>
        <taxon>eudicotyledons</taxon>
        <taxon>Gunneridae</taxon>
        <taxon>Pentapetalae</taxon>
        <taxon>rosids</taxon>
        <taxon>fabids</taxon>
        <taxon>Fabales</taxon>
        <taxon>Fabaceae</taxon>
        <taxon>Papilionoideae</taxon>
        <taxon>50 kb inversion clade</taxon>
        <taxon>NPAAA clade</taxon>
        <taxon>indigoferoid/millettioid clade</taxon>
        <taxon>Abreae</taxon>
        <taxon>Abrus</taxon>
    </lineage>
</organism>
<dbReference type="PANTHER" id="PTHR15503">
    <property type="entry name" value="LDOC1 RELATED"/>
    <property type="match status" value="1"/>
</dbReference>
<protein>
    <submittedName>
        <fullName evidence="2">Uncharacterized protein LOC113859497</fullName>
    </submittedName>
</protein>
<dbReference type="RefSeq" id="XP_027348056.1">
    <property type="nucleotide sequence ID" value="XM_027492255.1"/>
</dbReference>
<dbReference type="InterPro" id="IPR043502">
    <property type="entry name" value="DNA/RNA_pol_sf"/>
</dbReference>
<dbReference type="KEGG" id="aprc:113859497"/>
<dbReference type="SUPFAM" id="SSF56672">
    <property type="entry name" value="DNA/RNA polymerases"/>
    <property type="match status" value="1"/>
</dbReference>
<reference evidence="2" key="2">
    <citation type="submission" date="2025-08" db="UniProtKB">
        <authorList>
            <consortium name="RefSeq"/>
        </authorList>
    </citation>
    <scope>IDENTIFICATION</scope>
    <source>
        <tissue evidence="2">Young leaves</tissue>
    </source>
</reference>
<dbReference type="OrthoDB" id="2431547at2759"/>
<dbReference type="Gene3D" id="3.10.10.10">
    <property type="entry name" value="HIV Type 1 Reverse Transcriptase, subunit A, domain 1"/>
    <property type="match status" value="1"/>
</dbReference>
<dbReference type="PANTHER" id="PTHR15503:SF45">
    <property type="entry name" value="RNA-DIRECTED DNA POLYMERASE HOMOLOG"/>
    <property type="match status" value="1"/>
</dbReference>
<reference evidence="1" key="1">
    <citation type="journal article" date="2019" name="Toxins">
        <title>Detection of Abrin-Like and Prepropulchellin-Like Toxin Genes and Transcripts Using Whole Genome Sequencing and Full-Length Transcript Sequencing of Abrus precatorius.</title>
        <authorList>
            <person name="Hovde B.T."/>
            <person name="Daligault H.E."/>
            <person name="Hanschen E.R."/>
            <person name="Kunde Y.A."/>
            <person name="Johnson M.B."/>
            <person name="Starkenburg S.R."/>
            <person name="Johnson S.L."/>
        </authorList>
    </citation>
    <scope>NUCLEOTIDE SEQUENCE [LARGE SCALE GENOMIC DNA]</scope>
</reference>
<keyword evidence="1" id="KW-1185">Reference proteome</keyword>
<dbReference type="AlphaFoldDB" id="A0A8B8KVT0"/>